<dbReference type="AlphaFoldDB" id="A0AAD9PNM2"/>
<evidence type="ECO:0000313" key="1">
    <source>
        <dbReference type="EMBL" id="KAK2198093.1"/>
    </source>
</evidence>
<dbReference type="RefSeq" id="XP_067804935.1">
    <property type="nucleotide sequence ID" value="XM_067946144.1"/>
</dbReference>
<dbReference type="Proteomes" id="UP001214638">
    <property type="component" value="Unassembled WGS sequence"/>
</dbReference>
<gene>
    <name evidence="1" type="ORF">BdWA1_001098</name>
</gene>
<dbReference type="EMBL" id="JALLKP010000001">
    <property type="protein sequence ID" value="KAK2198093.1"/>
    <property type="molecule type" value="Genomic_DNA"/>
</dbReference>
<comment type="caution">
    <text evidence="1">The sequence shown here is derived from an EMBL/GenBank/DDBJ whole genome shotgun (WGS) entry which is preliminary data.</text>
</comment>
<name>A0AAD9PNM2_9APIC</name>
<keyword evidence="2" id="KW-1185">Reference proteome</keyword>
<protein>
    <submittedName>
        <fullName evidence="1">Uncharacterized protein</fullName>
    </submittedName>
</protein>
<reference evidence="1" key="1">
    <citation type="journal article" date="2023" name="Nat. Microbiol.">
        <title>Babesia duncani multi-omics identifies virulence factors and drug targets.</title>
        <authorList>
            <person name="Singh P."/>
            <person name="Lonardi S."/>
            <person name="Liang Q."/>
            <person name="Vydyam P."/>
            <person name="Khabirova E."/>
            <person name="Fang T."/>
            <person name="Gihaz S."/>
            <person name="Thekkiniath J."/>
            <person name="Munshi M."/>
            <person name="Abel S."/>
            <person name="Ciampossin L."/>
            <person name="Batugedara G."/>
            <person name="Gupta M."/>
            <person name="Lu X.M."/>
            <person name="Lenz T."/>
            <person name="Chakravarty S."/>
            <person name="Cornillot E."/>
            <person name="Hu Y."/>
            <person name="Ma W."/>
            <person name="Gonzalez L.M."/>
            <person name="Sanchez S."/>
            <person name="Estrada K."/>
            <person name="Sanchez-Flores A."/>
            <person name="Montero E."/>
            <person name="Harb O.S."/>
            <person name="Le Roch K.G."/>
            <person name="Mamoun C.B."/>
        </authorList>
    </citation>
    <scope>NUCLEOTIDE SEQUENCE</scope>
    <source>
        <strain evidence="1">WA1</strain>
    </source>
</reference>
<accession>A0AAD9PNM2</accession>
<dbReference type="KEGG" id="bdw:94335396"/>
<sequence length="364" mass="42289">MCGHKTRIHAISRTGVCVPEEVGLFGRTIVSYECRYTRDGRTQTGDEWEREICEAAANAQGRNFKKPKKEKKRDMSLPETQTYERFIIPPPYNTTGMPLREGEPYLIVSSWLPGLELKDLNVVIDYQEHANVTVYPSSPHLECSNDTLNYYSACEAIPPSIEQHEQSYNSTYNDLFNRMMEQDQESHYNKRTAPTKPPLLLISAPKNTIVKQWERATFLSRRQPENRNRYSKIQRACRPLAHVDLRNIHAVYTQGMLQINMRLTHIPPPANMRSAFKIPIQPQGTVSSPRLFPIETVHGWMYNWHCFDKYDLSFDLSKFDKSQVDPAAYEPLKIDEDADNLTRREIRKLIRDIDKAEKADDKRP</sequence>
<proteinExistence type="predicted"/>
<evidence type="ECO:0000313" key="2">
    <source>
        <dbReference type="Proteomes" id="UP001214638"/>
    </source>
</evidence>
<dbReference type="GeneID" id="94335396"/>
<organism evidence="1 2">
    <name type="scientific">Babesia duncani</name>
    <dbReference type="NCBI Taxonomy" id="323732"/>
    <lineage>
        <taxon>Eukaryota</taxon>
        <taxon>Sar</taxon>
        <taxon>Alveolata</taxon>
        <taxon>Apicomplexa</taxon>
        <taxon>Aconoidasida</taxon>
        <taxon>Piroplasmida</taxon>
        <taxon>Babesiidae</taxon>
        <taxon>Babesia</taxon>
    </lineage>
</organism>